<comment type="caution">
    <text evidence="5">The sequence shown here is derived from an EMBL/GenBank/DDBJ whole genome shotgun (WGS) entry which is preliminary data.</text>
</comment>
<keyword evidence="2" id="KW-0882">Thioester bond</keyword>
<dbReference type="InterPro" id="IPR050473">
    <property type="entry name" value="A2M/Complement_sys"/>
</dbReference>
<sequence>MKSSIAVLHSLFNFLLVGDVAAYDELFLFADAPAEGIAYKRPSGGTAPGPDQSQMAVRKEFPETWLWSDYISDANGQLIVRTTTPDTITSWILSAFAVSMSDGLGISEMPAETTVFKPFFVSLNLPYSMVRGETLVLQANVFNYFDKDIEVLGTLEKSSQYEGIKVDENGVEKTTSDGMIEKVTVPAGSGASVYFPMALKKLGMIDIEVRAATEGAFDGVRRQLLVEVSFQEKHRFLLPILLVSRDIYGLHSAFPPLSANCCDCTSFVQFVPMISLGSPAARHDGAPIIDLNC</sequence>
<evidence type="ECO:0000256" key="1">
    <source>
        <dbReference type="ARBA" id="ARBA00022729"/>
    </source>
</evidence>
<gene>
    <name evidence="5" type="ORF">HOLleu_13412</name>
</gene>
<dbReference type="OrthoDB" id="6510601at2759"/>
<dbReference type="Pfam" id="PF00207">
    <property type="entry name" value="A2M"/>
    <property type="match status" value="1"/>
</dbReference>
<dbReference type="PANTHER" id="PTHR11412">
    <property type="entry name" value="MACROGLOBULIN / COMPLEMENT"/>
    <property type="match status" value="1"/>
</dbReference>
<protein>
    <recommendedName>
        <fullName evidence="4">Alpha-2-macroglobulin domain-containing protein</fullName>
    </recommendedName>
</protein>
<dbReference type="Gene3D" id="2.20.130.20">
    <property type="match status" value="1"/>
</dbReference>
<reference evidence="5" key="1">
    <citation type="submission" date="2021-10" db="EMBL/GenBank/DDBJ databases">
        <title>Tropical sea cucumber genome reveals ecological adaptation and Cuvierian tubules defense mechanism.</title>
        <authorList>
            <person name="Chen T."/>
        </authorList>
    </citation>
    <scope>NUCLEOTIDE SEQUENCE</scope>
    <source>
        <strain evidence="5">Nanhai2018</strain>
        <tissue evidence="5">Muscle</tissue>
    </source>
</reference>
<name>A0A9Q1HEP2_HOLLE</name>
<organism evidence="5 6">
    <name type="scientific">Holothuria leucospilota</name>
    <name type="common">Black long sea cucumber</name>
    <name type="synonym">Mertensiothuria leucospilota</name>
    <dbReference type="NCBI Taxonomy" id="206669"/>
    <lineage>
        <taxon>Eukaryota</taxon>
        <taxon>Metazoa</taxon>
        <taxon>Echinodermata</taxon>
        <taxon>Eleutherozoa</taxon>
        <taxon>Echinozoa</taxon>
        <taxon>Holothuroidea</taxon>
        <taxon>Aspidochirotacea</taxon>
        <taxon>Aspidochirotida</taxon>
        <taxon>Holothuriidae</taxon>
        <taxon>Holothuria</taxon>
    </lineage>
</organism>
<evidence type="ECO:0000256" key="2">
    <source>
        <dbReference type="ARBA" id="ARBA00022966"/>
    </source>
</evidence>
<dbReference type="SMART" id="SM01360">
    <property type="entry name" value="A2M"/>
    <property type="match status" value="1"/>
</dbReference>
<feature type="signal peptide" evidence="3">
    <location>
        <begin position="1"/>
        <end position="22"/>
    </location>
</feature>
<evidence type="ECO:0000313" key="5">
    <source>
        <dbReference type="EMBL" id="KAJ8042376.1"/>
    </source>
</evidence>
<proteinExistence type="predicted"/>
<dbReference type="SUPFAM" id="SSF81296">
    <property type="entry name" value="E set domains"/>
    <property type="match status" value="1"/>
</dbReference>
<dbReference type="InterPro" id="IPR001599">
    <property type="entry name" value="Macroglobln_a2"/>
</dbReference>
<keyword evidence="6" id="KW-1185">Reference proteome</keyword>
<dbReference type="GO" id="GO:0004866">
    <property type="term" value="F:endopeptidase inhibitor activity"/>
    <property type="evidence" value="ECO:0007669"/>
    <property type="project" value="InterPro"/>
</dbReference>
<accession>A0A9Q1HEP2</accession>
<dbReference type="InterPro" id="IPR014756">
    <property type="entry name" value="Ig_E-set"/>
</dbReference>
<keyword evidence="1 3" id="KW-0732">Signal</keyword>
<dbReference type="Proteomes" id="UP001152320">
    <property type="component" value="Chromosome 5"/>
</dbReference>
<evidence type="ECO:0000256" key="3">
    <source>
        <dbReference type="SAM" id="SignalP"/>
    </source>
</evidence>
<dbReference type="AlphaFoldDB" id="A0A9Q1HEP2"/>
<feature type="chain" id="PRO_5040142465" description="Alpha-2-macroglobulin domain-containing protein" evidence="3">
    <location>
        <begin position="23"/>
        <end position="293"/>
    </location>
</feature>
<dbReference type="EMBL" id="JAIZAY010000005">
    <property type="protein sequence ID" value="KAJ8042376.1"/>
    <property type="molecule type" value="Genomic_DNA"/>
</dbReference>
<dbReference type="Gene3D" id="2.60.40.10">
    <property type="entry name" value="Immunoglobulins"/>
    <property type="match status" value="1"/>
</dbReference>
<dbReference type="InterPro" id="IPR013783">
    <property type="entry name" value="Ig-like_fold"/>
</dbReference>
<dbReference type="PANTHER" id="PTHR11412:SF136">
    <property type="entry name" value="CD109 ANTIGEN"/>
    <property type="match status" value="1"/>
</dbReference>
<evidence type="ECO:0000313" key="6">
    <source>
        <dbReference type="Proteomes" id="UP001152320"/>
    </source>
</evidence>
<evidence type="ECO:0000259" key="4">
    <source>
        <dbReference type="SMART" id="SM01360"/>
    </source>
</evidence>
<feature type="domain" description="Alpha-2-macroglobulin" evidence="4">
    <location>
        <begin position="64"/>
        <end position="155"/>
    </location>
</feature>